<dbReference type="AlphaFoldDB" id="A0A6I6NM81"/>
<dbReference type="EMBL" id="CP047020">
    <property type="protein sequence ID" value="QHA09256.1"/>
    <property type="molecule type" value="Genomic_DNA"/>
</dbReference>
<reference evidence="2 3" key="1">
    <citation type="submission" date="2019-12" db="EMBL/GenBank/DDBJ databases">
        <title>Streptomyces sp. strain T44 isolated from rhizosphere soil of Broussonetia papyrifera.</title>
        <authorList>
            <person name="Mo P."/>
        </authorList>
    </citation>
    <scope>NUCLEOTIDE SEQUENCE [LARGE SCALE GENOMIC DNA]</scope>
    <source>
        <strain evidence="2 3">T44</strain>
    </source>
</reference>
<evidence type="ECO:0000313" key="3">
    <source>
        <dbReference type="Proteomes" id="UP000436138"/>
    </source>
</evidence>
<keyword evidence="3" id="KW-1185">Reference proteome</keyword>
<name>A0A6I6NM81_9ACTN</name>
<protein>
    <submittedName>
        <fullName evidence="2">Uncharacterized protein</fullName>
    </submittedName>
</protein>
<feature type="chain" id="PRO_5026268187" evidence="1">
    <location>
        <begin position="36"/>
        <end position="151"/>
    </location>
</feature>
<accession>A0A6I6NM81</accession>
<feature type="signal peptide" evidence="1">
    <location>
        <begin position="1"/>
        <end position="35"/>
    </location>
</feature>
<evidence type="ECO:0000256" key="1">
    <source>
        <dbReference type="SAM" id="SignalP"/>
    </source>
</evidence>
<keyword evidence="1" id="KW-0732">Signal</keyword>
<organism evidence="2 3">
    <name type="scientific">Streptomyces broussonetiae</name>
    <dbReference type="NCBI Taxonomy" id="2686304"/>
    <lineage>
        <taxon>Bacteria</taxon>
        <taxon>Bacillati</taxon>
        <taxon>Actinomycetota</taxon>
        <taxon>Actinomycetes</taxon>
        <taxon>Kitasatosporales</taxon>
        <taxon>Streptomycetaceae</taxon>
        <taxon>Streptomyces</taxon>
    </lineage>
</organism>
<dbReference type="RefSeq" id="WP_158929481.1">
    <property type="nucleotide sequence ID" value="NZ_CP047020.1"/>
</dbReference>
<proteinExistence type="predicted"/>
<dbReference type="Proteomes" id="UP000436138">
    <property type="component" value="Chromosome"/>
</dbReference>
<evidence type="ECO:0000313" key="2">
    <source>
        <dbReference type="EMBL" id="QHA09256.1"/>
    </source>
</evidence>
<dbReference type="KEGG" id="sbro:GQF42_44200"/>
<gene>
    <name evidence="2" type="ORF">GQF42_44200</name>
</gene>
<sequence>MNRLARIRSRYVISGLAAAMMAVGGLLVSSPAASASPNFPVGSPNPTVNTLPFELEISGVFQEYDYSVDSLTHNSVDVTRGPVRSQLINNLAGCRTRAHVLNLVTINDFGAPVRSFNLYNACVVRVTTAAGQEKDTIGFSYMTTTPQPATS</sequence>